<protein>
    <submittedName>
        <fullName evidence="11">Uncharacterized protein</fullName>
    </submittedName>
</protein>
<proteinExistence type="inferred from homology"/>
<dbReference type="PANTHER" id="PTHR48261">
    <property type="entry name" value="ACETYLGLUCOSAMINYLTRANSFERASE"/>
    <property type="match status" value="1"/>
</dbReference>
<comment type="similarity">
    <text evidence="2">Belongs to the glycosyltransferase 47 family.</text>
</comment>
<organism evidence="11 12">
    <name type="scientific">Pristionchus pacificus</name>
    <name type="common">Parasitic nematode worm</name>
    <dbReference type="NCBI Taxonomy" id="54126"/>
    <lineage>
        <taxon>Eukaryota</taxon>
        <taxon>Metazoa</taxon>
        <taxon>Ecdysozoa</taxon>
        <taxon>Nematoda</taxon>
        <taxon>Chromadorea</taxon>
        <taxon>Rhabditida</taxon>
        <taxon>Rhabditina</taxon>
        <taxon>Diplogasteromorpha</taxon>
        <taxon>Diplogasteroidea</taxon>
        <taxon>Neodiplogasteridae</taxon>
        <taxon>Pristionchus</taxon>
    </lineage>
</organism>
<evidence type="ECO:0000313" key="12">
    <source>
        <dbReference type="Proteomes" id="UP000005239"/>
    </source>
</evidence>
<feature type="domain" description="Glycosyl transferase 64" evidence="10">
    <location>
        <begin position="485"/>
        <end position="600"/>
    </location>
</feature>
<evidence type="ECO:0000256" key="4">
    <source>
        <dbReference type="ARBA" id="ARBA00022692"/>
    </source>
</evidence>
<evidence type="ECO:0000256" key="6">
    <source>
        <dbReference type="ARBA" id="ARBA00022989"/>
    </source>
</evidence>
<dbReference type="AlphaFoldDB" id="A0A2A6CJ39"/>
<gene>
    <name evidence="11" type="primary">WBGene00111787</name>
</gene>
<dbReference type="OrthoDB" id="5954868at2759"/>
<evidence type="ECO:0000259" key="9">
    <source>
        <dbReference type="Pfam" id="PF03016"/>
    </source>
</evidence>
<dbReference type="InterPro" id="IPR040911">
    <property type="entry name" value="Exostosin_GT47"/>
</dbReference>
<dbReference type="InterPro" id="IPR029044">
    <property type="entry name" value="Nucleotide-diphossugar_trans"/>
</dbReference>
<dbReference type="PANTHER" id="PTHR48261:SF2">
    <property type="entry name" value="ACETYLGLUCOSAMINYLTRANSFERASE"/>
    <property type="match status" value="1"/>
</dbReference>
<evidence type="ECO:0000256" key="1">
    <source>
        <dbReference type="ARBA" id="ARBA00004648"/>
    </source>
</evidence>
<evidence type="ECO:0000313" key="11">
    <source>
        <dbReference type="EnsemblMetazoa" id="PPA22233.1"/>
    </source>
</evidence>
<dbReference type="Proteomes" id="UP000005239">
    <property type="component" value="Unassembled WGS sequence"/>
</dbReference>
<keyword evidence="5" id="KW-0256">Endoplasmic reticulum</keyword>
<dbReference type="GO" id="GO:0005789">
    <property type="term" value="C:endoplasmic reticulum membrane"/>
    <property type="evidence" value="ECO:0007669"/>
    <property type="project" value="UniProtKB-SubCell"/>
</dbReference>
<name>A0A2A6CJ39_PRIPA</name>
<accession>A0A2A6CJ39</accession>
<dbReference type="EnsemblMetazoa" id="PPA22233.1">
    <property type="protein sequence ID" value="PPA22233.1"/>
    <property type="gene ID" value="WBGene00111787"/>
</dbReference>
<comment type="subcellular location">
    <subcellularLocation>
        <location evidence="1">Endoplasmic reticulum membrane</location>
        <topology evidence="1">Single-pass type II membrane protein</topology>
    </subcellularLocation>
</comment>
<evidence type="ECO:0000256" key="7">
    <source>
        <dbReference type="ARBA" id="ARBA00023136"/>
    </source>
</evidence>
<reference evidence="12" key="1">
    <citation type="journal article" date="2008" name="Nat. Genet.">
        <title>The Pristionchus pacificus genome provides a unique perspective on nematode lifestyle and parasitism.</title>
        <authorList>
            <person name="Dieterich C."/>
            <person name="Clifton S.W."/>
            <person name="Schuster L.N."/>
            <person name="Chinwalla A."/>
            <person name="Delehaunty K."/>
            <person name="Dinkelacker I."/>
            <person name="Fulton L."/>
            <person name="Fulton R."/>
            <person name="Godfrey J."/>
            <person name="Minx P."/>
            <person name="Mitreva M."/>
            <person name="Roeseler W."/>
            <person name="Tian H."/>
            <person name="Witte H."/>
            <person name="Yang S.P."/>
            <person name="Wilson R.K."/>
            <person name="Sommer R.J."/>
        </authorList>
    </citation>
    <scope>NUCLEOTIDE SEQUENCE [LARGE SCALE GENOMIC DNA]</scope>
    <source>
        <strain evidence="12">PS312</strain>
    </source>
</reference>
<evidence type="ECO:0000256" key="8">
    <source>
        <dbReference type="ARBA" id="ARBA00023157"/>
    </source>
</evidence>
<dbReference type="InterPro" id="IPR004263">
    <property type="entry name" value="Exostosin"/>
</dbReference>
<keyword evidence="12" id="KW-1185">Reference proteome</keyword>
<dbReference type="GO" id="GO:0005794">
    <property type="term" value="C:Golgi apparatus"/>
    <property type="evidence" value="ECO:0000318"/>
    <property type="project" value="GO_Central"/>
</dbReference>
<dbReference type="Pfam" id="PF09258">
    <property type="entry name" value="Glyco_transf_64"/>
    <property type="match status" value="1"/>
</dbReference>
<accession>A0A8R1YJN5</accession>
<dbReference type="GO" id="GO:0015012">
    <property type="term" value="P:heparan sulfate proteoglycan biosynthetic process"/>
    <property type="evidence" value="ECO:0007669"/>
    <property type="project" value="UniProtKB-ARBA"/>
</dbReference>
<keyword evidence="7" id="KW-0472">Membrane</keyword>
<feature type="domain" description="Exostosin GT47" evidence="9">
    <location>
        <begin position="127"/>
        <end position="292"/>
    </location>
</feature>
<dbReference type="InterPro" id="IPR015338">
    <property type="entry name" value="GT64_dom"/>
</dbReference>
<evidence type="ECO:0000259" key="10">
    <source>
        <dbReference type="Pfam" id="PF09258"/>
    </source>
</evidence>
<dbReference type="GO" id="GO:0016757">
    <property type="term" value="F:glycosyltransferase activity"/>
    <property type="evidence" value="ECO:0000318"/>
    <property type="project" value="GO_Central"/>
</dbReference>
<evidence type="ECO:0000256" key="3">
    <source>
        <dbReference type="ARBA" id="ARBA00022679"/>
    </source>
</evidence>
<keyword evidence="4" id="KW-0812">Transmembrane</keyword>
<evidence type="ECO:0000256" key="5">
    <source>
        <dbReference type="ARBA" id="ARBA00022824"/>
    </source>
</evidence>
<keyword evidence="8" id="KW-1015">Disulfide bond</keyword>
<keyword evidence="3" id="KW-0808">Transferase</keyword>
<keyword evidence="6" id="KW-1133">Transmembrane helix</keyword>
<dbReference type="Pfam" id="PF03016">
    <property type="entry name" value="Exostosin_GT47"/>
    <property type="match status" value="1"/>
</dbReference>
<evidence type="ECO:0000256" key="2">
    <source>
        <dbReference type="ARBA" id="ARBA00010271"/>
    </source>
</evidence>
<sequence>MMRRNSSLRFKVIQILLTIIIGFALVLTFSPPVKTVRINRTRQLQSTIPRSIPSSEHLYSPEDIVDYRRCSPLEPLRIFVHSYDHPLAKALAEHPAAIKDEHDACLLIAFTDGETPTHPHSWTSVAESGINHVIININDKVSIAPDGREMVVQANFENNAFRPLLDFALSPDVPAFNSSTWQQRPSIMPLERDVMHTIVVDRIDEANPSPIYREIECAGDCFQSLLTTSYCFLPDSRSFHTQLLSSLRAGCIPVVMSPSQRLPFQEQLDWRLASFRFPMSLLSSVPEMLEKLGKEDLLEMRRRGRIFLSRIDDAQALAKSLVPSKQIAPNDIFKNSSYSFTRLPSTFESQLLSAQRLYSHDRWNSGRDLTYTPSTLHDVPQMPGDAPFHEGTKEHLRAVNGARRLGHTRDEEQFTVMILAYNRDNGVRKIIEMLRDCPFVLTERNSLLSRFLPYDRIETEVLKTGELFRLFRILRNLKTNLIDISQAVVSMDDDMVLAHGELTFAFRMWRENRDRLVGFTERRHEFKNGKGKYGFVGGSCEHSLILTGFAFMHKEFLFEFSYNQHPAIFEHIDKNRNCEDLAMNFLISHLTRKPPLKPSPGSLSIKRPLQSTRYVHSDAQRIIWIQFTSFLARIGSTKWQVRQRIVAHRETSLMLDYCPPALPYLNS</sequence>
<dbReference type="Gene3D" id="3.90.550.10">
    <property type="entry name" value="Spore Coat Polysaccharide Biosynthesis Protein SpsA, Chain A"/>
    <property type="match status" value="1"/>
</dbReference>
<reference evidence="11" key="2">
    <citation type="submission" date="2022-06" db="UniProtKB">
        <authorList>
            <consortium name="EnsemblMetazoa"/>
        </authorList>
    </citation>
    <scope>IDENTIFICATION</scope>
    <source>
        <strain evidence="11">PS312</strain>
    </source>
</reference>